<reference evidence="1" key="2">
    <citation type="submission" date="2022-06" db="UniProtKB">
        <authorList>
            <consortium name="EnsemblMetazoa"/>
        </authorList>
    </citation>
    <scope>IDENTIFICATION</scope>
    <source>
        <strain evidence="1">PS312</strain>
    </source>
</reference>
<name>A0A2A6B4G9_PRIPA</name>
<accession>A0A8R1UBA5</accession>
<evidence type="ECO:0000313" key="2">
    <source>
        <dbReference type="Proteomes" id="UP000005239"/>
    </source>
</evidence>
<keyword evidence="2" id="KW-1185">Reference proteome</keyword>
<proteinExistence type="predicted"/>
<reference evidence="2" key="1">
    <citation type="journal article" date="2008" name="Nat. Genet.">
        <title>The Pristionchus pacificus genome provides a unique perspective on nematode lifestyle and parasitism.</title>
        <authorList>
            <person name="Dieterich C."/>
            <person name="Clifton S.W."/>
            <person name="Schuster L.N."/>
            <person name="Chinwalla A."/>
            <person name="Delehaunty K."/>
            <person name="Dinkelacker I."/>
            <person name="Fulton L."/>
            <person name="Fulton R."/>
            <person name="Godfrey J."/>
            <person name="Minx P."/>
            <person name="Mitreva M."/>
            <person name="Roeseler W."/>
            <person name="Tian H."/>
            <person name="Witte H."/>
            <person name="Yang S.P."/>
            <person name="Wilson R.K."/>
            <person name="Sommer R.J."/>
        </authorList>
    </citation>
    <scope>NUCLEOTIDE SEQUENCE [LARGE SCALE GENOMIC DNA]</scope>
    <source>
        <strain evidence="2">PS312</strain>
    </source>
</reference>
<gene>
    <name evidence="1" type="primary">WBGene00107065</name>
</gene>
<organism evidence="1 2">
    <name type="scientific">Pristionchus pacificus</name>
    <name type="common">Parasitic nematode worm</name>
    <dbReference type="NCBI Taxonomy" id="54126"/>
    <lineage>
        <taxon>Eukaryota</taxon>
        <taxon>Metazoa</taxon>
        <taxon>Ecdysozoa</taxon>
        <taxon>Nematoda</taxon>
        <taxon>Chromadorea</taxon>
        <taxon>Rhabditida</taxon>
        <taxon>Rhabditina</taxon>
        <taxon>Diplogasteromorpha</taxon>
        <taxon>Diplogasteroidea</taxon>
        <taxon>Neodiplogasteridae</taxon>
        <taxon>Pristionchus</taxon>
    </lineage>
</organism>
<dbReference type="AlphaFoldDB" id="A0A2A6B4G9"/>
<evidence type="ECO:0000313" key="1">
    <source>
        <dbReference type="EnsemblMetazoa" id="PPA17511.1"/>
    </source>
</evidence>
<dbReference type="Proteomes" id="UP000005239">
    <property type="component" value="Unassembled WGS sequence"/>
</dbReference>
<sequence>MEDMPQFRMWLPCAQLSKAKSVRASRLSTYARDKPNYPATVDRINPCNSTKSIIWVDVDKSPTYGNEDLAAWDTTRAGMWILYKESLESNWGITAAACYG</sequence>
<dbReference type="EnsemblMetazoa" id="PPA17511.1">
    <property type="protein sequence ID" value="PPA17511.1"/>
    <property type="gene ID" value="WBGene00107065"/>
</dbReference>
<accession>A0A2A6B4G9</accession>
<protein>
    <submittedName>
        <fullName evidence="1">Uncharacterized protein</fullName>
    </submittedName>
</protein>